<dbReference type="InterPro" id="IPR031309">
    <property type="entry name" value="Ribosomal_uL5_C"/>
</dbReference>
<dbReference type="NCBIfam" id="NF000585">
    <property type="entry name" value="PRK00010.1"/>
    <property type="match status" value="1"/>
</dbReference>
<dbReference type="Pfam" id="PF00281">
    <property type="entry name" value="Ribosomal_L5"/>
    <property type="match status" value="1"/>
</dbReference>
<keyword evidence="5" id="KW-0699">rRNA-binding</keyword>
<organism evidence="9 10">
    <name type="scientific">Candidatus Falkowbacteria bacterium HGW-Falkowbacteria-2</name>
    <dbReference type="NCBI Taxonomy" id="2013769"/>
    <lineage>
        <taxon>Bacteria</taxon>
        <taxon>Candidatus Falkowiibacteriota</taxon>
    </lineage>
</organism>
<dbReference type="GO" id="GO:0003735">
    <property type="term" value="F:structural constituent of ribosome"/>
    <property type="evidence" value="ECO:0007669"/>
    <property type="project" value="InterPro"/>
</dbReference>
<evidence type="ECO:0000259" key="8">
    <source>
        <dbReference type="Pfam" id="PF00673"/>
    </source>
</evidence>
<dbReference type="GO" id="GO:1990904">
    <property type="term" value="C:ribonucleoprotein complex"/>
    <property type="evidence" value="ECO:0007669"/>
    <property type="project" value="UniProtKB-KW"/>
</dbReference>
<evidence type="ECO:0000256" key="6">
    <source>
        <dbReference type="RuleBase" id="RU003930"/>
    </source>
</evidence>
<comment type="function">
    <text evidence="5">This is 1 of the proteins that bind and probably mediate the attachment of the 5S RNA into the large ribosomal subunit, where it forms part of the central protuberance. In the 70S ribosome it contacts protein S13 of the 30S subunit (bridge B1b), connecting the 2 subunits; this bridge is implicated in subunit movement. Contacts the P site tRNA; the 5S rRNA and some of its associated proteins might help stabilize positioning of ribosome-bound tRNAs.</text>
</comment>
<evidence type="ECO:0000256" key="5">
    <source>
        <dbReference type="HAMAP-Rule" id="MF_01333"/>
    </source>
</evidence>
<evidence type="ECO:0000259" key="7">
    <source>
        <dbReference type="Pfam" id="PF00281"/>
    </source>
</evidence>
<keyword evidence="3 5" id="KW-0687">Ribonucleoprotein</keyword>
<dbReference type="PANTHER" id="PTHR11994">
    <property type="entry name" value="60S RIBOSOMAL PROTEIN L11-RELATED"/>
    <property type="match status" value="1"/>
</dbReference>
<dbReference type="PIRSF" id="PIRSF002161">
    <property type="entry name" value="Ribosomal_L5"/>
    <property type="match status" value="1"/>
</dbReference>
<dbReference type="PROSITE" id="PS00358">
    <property type="entry name" value="RIBOSOMAL_L5"/>
    <property type="match status" value="1"/>
</dbReference>
<evidence type="ECO:0000256" key="1">
    <source>
        <dbReference type="ARBA" id="ARBA00008553"/>
    </source>
</evidence>
<dbReference type="SUPFAM" id="SSF55282">
    <property type="entry name" value="RL5-like"/>
    <property type="match status" value="1"/>
</dbReference>
<keyword evidence="5" id="KW-0694">RNA-binding</keyword>
<protein>
    <recommendedName>
        <fullName evidence="4 5">Large ribosomal subunit protein uL5</fullName>
    </recommendedName>
</protein>
<dbReference type="HAMAP" id="MF_01333_B">
    <property type="entry name" value="Ribosomal_uL5_B"/>
    <property type="match status" value="1"/>
</dbReference>
<feature type="domain" description="Large ribosomal subunit protein uL5 N-terminal" evidence="7">
    <location>
        <begin position="23"/>
        <end position="79"/>
    </location>
</feature>
<dbReference type="GO" id="GO:0019843">
    <property type="term" value="F:rRNA binding"/>
    <property type="evidence" value="ECO:0007669"/>
    <property type="project" value="UniProtKB-UniRule"/>
</dbReference>
<dbReference type="InterPro" id="IPR031310">
    <property type="entry name" value="Ribosomal_uL5_N"/>
</dbReference>
<comment type="subunit">
    <text evidence="5">Part of the 50S ribosomal subunit; part of the 5S rRNA/L5/L18/L25 subcomplex. Contacts the 5S rRNA and the P site tRNA. Forms a bridge to the 30S subunit in the 70S ribosome.</text>
</comment>
<dbReference type="Gene3D" id="3.30.1440.10">
    <property type="match status" value="1"/>
</dbReference>
<name>A0A2N2E322_9BACT</name>
<accession>A0A2N2E322</accession>
<evidence type="ECO:0000313" key="10">
    <source>
        <dbReference type="Proteomes" id="UP000233325"/>
    </source>
</evidence>
<dbReference type="FunFam" id="3.30.1440.10:FF:000001">
    <property type="entry name" value="50S ribosomal protein L5"/>
    <property type="match status" value="1"/>
</dbReference>
<dbReference type="Pfam" id="PF00673">
    <property type="entry name" value="Ribosomal_L5_C"/>
    <property type="match status" value="1"/>
</dbReference>
<evidence type="ECO:0000256" key="2">
    <source>
        <dbReference type="ARBA" id="ARBA00022980"/>
    </source>
</evidence>
<gene>
    <name evidence="5" type="primary">rplE</name>
    <name evidence="9" type="ORF">CVU83_00685</name>
</gene>
<proteinExistence type="inferred from homology"/>
<dbReference type="InterPro" id="IPR020930">
    <property type="entry name" value="Ribosomal_uL5_bac-type"/>
</dbReference>
<dbReference type="GO" id="GO:0000049">
    <property type="term" value="F:tRNA binding"/>
    <property type="evidence" value="ECO:0007669"/>
    <property type="project" value="UniProtKB-UniRule"/>
</dbReference>
<keyword evidence="2 5" id="KW-0689">Ribosomal protein</keyword>
<evidence type="ECO:0000256" key="4">
    <source>
        <dbReference type="ARBA" id="ARBA00035245"/>
    </source>
</evidence>
<dbReference type="GO" id="GO:0006412">
    <property type="term" value="P:translation"/>
    <property type="evidence" value="ECO:0007669"/>
    <property type="project" value="UniProtKB-UniRule"/>
</dbReference>
<evidence type="ECO:0000313" key="9">
    <source>
        <dbReference type="EMBL" id="PKM89124.1"/>
    </source>
</evidence>
<dbReference type="GO" id="GO:0005840">
    <property type="term" value="C:ribosome"/>
    <property type="evidence" value="ECO:0007669"/>
    <property type="project" value="UniProtKB-KW"/>
</dbReference>
<dbReference type="Proteomes" id="UP000233325">
    <property type="component" value="Unassembled WGS sequence"/>
</dbReference>
<keyword evidence="5" id="KW-0820">tRNA-binding</keyword>
<evidence type="ECO:0000256" key="3">
    <source>
        <dbReference type="ARBA" id="ARBA00023274"/>
    </source>
</evidence>
<dbReference type="InterPro" id="IPR002132">
    <property type="entry name" value="Ribosomal_uL5"/>
</dbReference>
<dbReference type="InterPro" id="IPR020929">
    <property type="entry name" value="Ribosomal_uL5_CS"/>
</dbReference>
<dbReference type="AlphaFoldDB" id="A0A2N2E322"/>
<dbReference type="InterPro" id="IPR022803">
    <property type="entry name" value="Ribosomal_uL5_dom_sf"/>
</dbReference>
<comment type="similarity">
    <text evidence="1 5 6">Belongs to the universal ribosomal protein uL5 family.</text>
</comment>
<dbReference type="EMBL" id="PHAH01000005">
    <property type="protein sequence ID" value="PKM89124.1"/>
    <property type="molecule type" value="Genomic_DNA"/>
</dbReference>
<feature type="domain" description="Large ribosomal subunit protein uL5 C-terminal" evidence="8">
    <location>
        <begin position="84"/>
        <end position="176"/>
    </location>
</feature>
<sequence>MSLKAKYQKEIVPQLKEQFSYKNSLLVPRLQKVVINIGFGKHAKEKEAIATIEKNLTKISGQKPIMTKAKKSISAFKLRQGQVIGAVATLRGDRMYDFVEKLVQVTFPRVRDFRGISDKGIDRTGNMTIGFKDYSAFPELKAEDVDQVFGLEISINTNAKTRAEGLALFTAFGFPFKKDEK</sequence>
<comment type="caution">
    <text evidence="9">The sequence shown here is derived from an EMBL/GenBank/DDBJ whole genome shotgun (WGS) entry which is preliminary data.</text>
</comment>
<reference evidence="9 10" key="1">
    <citation type="journal article" date="2017" name="ISME J.">
        <title>Potential for microbial H2 and metal transformations associated with novel bacteria and archaea in deep terrestrial subsurface sediments.</title>
        <authorList>
            <person name="Hernsdorf A.W."/>
            <person name="Amano Y."/>
            <person name="Miyakawa K."/>
            <person name="Ise K."/>
            <person name="Suzuki Y."/>
            <person name="Anantharaman K."/>
            <person name="Probst A."/>
            <person name="Burstein D."/>
            <person name="Thomas B.C."/>
            <person name="Banfield J.F."/>
        </authorList>
    </citation>
    <scope>NUCLEOTIDE SEQUENCE [LARGE SCALE GENOMIC DNA]</scope>
    <source>
        <strain evidence="9">HGW-Falkowbacteria-2</strain>
    </source>
</reference>